<feature type="region of interest" description="Disordered" evidence="1">
    <location>
        <begin position="74"/>
        <end position="106"/>
    </location>
</feature>
<dbReference type="InterPro" id="IPR056082">
    <property type="entry name" value="BilB-like"/>
</dbReference>
<accession>A0A1G4RTQ0</accession>
<dbReference type="AlphaFoldDB" id="A0A1G4RTQ0"/>
<name>A0A1G4RTQ0_9HYPH</name>
<dbReference type="Pfam" id="PF24702">
    <property type="entry name" value="DUF7665"/>
    <property type="match status" value="1"/>
</dbReference>
<feature type="compositionally biased region" description="Polar residues" evidence="1">
    <location>
        <begin position="81"/>
        <end position="98"/>
    </location>
</feature>
<reference evidence="2 3" key="1">
    <citation type="submission" date="2016-10" db="EMBL/GenBank/DDBJ databases">
        <authorList>
            <person name="de Groot N.N."/>
        </authorList>
    </citation>
    <scope>NUCLEOTIDE SEQUENCE [LARGE SCALE GENOMIC DNA]</scope>
    <source>
        <strain evidence="2 3">CGMCC 1.3401</strain>
    </source>
</reference>
<evidence type="ECO:0000256" key="1">
    <source>
        <dbReference type="SAM" id="MobiDB-lite"/>
    </source>
</evidence>
<dbReference type="Proteomes" id="UP000199542">
    <property type="component" value="Unassembled WGS sequence"/>
</dbReference>
<gene>
    <name evidence="2" type="ORF">SAMN02927900_02992</name>
</gene>
<dbReference type="EMBL" id="FMTM01000004">
    <property type="protein sequence ID" value="SCW60323.1"/>
    <property type="molecule type" value="Genomic_DNA"/>
</dbReference>
<evidence type="ECO:0000313" key="2">
    <source>
        <dbReference type="EMBL" id="SCW60323.1"/>
    </source>
</evidence>
<proteinExistence type="predicted"/>
<protein>
    <submittedName>
        <fullName evidence="2">Uncharacterized protein</fullName>
    </submittedName>
</protein>
<evidence type="ECO:0000313" key="3">
    <source>
        <dbReference type="Proteomes" id="UP000199542"/>
    </source>
</evidence>
<organism evidence="2 3">
    <name type="scientific">Rhizobium mongolense subsp. loessense</name>
    <dbReference type="NCBI Taxonomy" id="158890"/>
    <lineage>
        <taxon>Bacteria</taxon>
        <taxon>Pseudomonadati</taxon>
        <taxon>Pseudomonadota</taxon>
        <taxon>Alphaproteobacteria</taxon>
        <taxon>Hyphomicrobiales</taxon>
        <taxon>Rhizobiaceae</taxon>
        <taxon>Rhizobium/Agrobacterium group</taxon>
        <taxon>Rhizobium</taxon>
    </lineage>
</organism>
<sequence length="202" mass="21554">MIKVAASPRPQSPNSYCLRTDWKDGSCLYIPCDRESVVGQENWRQEHADLIWRPEDGITQYPSVQTATARVRMAKAGDATTGGSRPSNRSAVSGNSAETRGERAWTSAPTWCATGDALAAGGRHRLAGVGQPFEKPLHPDAAIGVQHHLDDGRVFQTPRDGAAEAGAQHLRHAGSLPVCGGVDAMWSAIFVGTQQRSPGGDE</sequence>